<comment type="function">
    <text evidence="6">May play a role in stationary phase survival.</text>
</comment>
<evidence type="ECO:0000256" key="2">
    <source>
        <dbReference type="ARBA" id="ARBA00012415"/>
    </source>
</evidence>
<dbReference type="NCBIfam" id="TIGR01099">
    <property type="entry name" value="galU"/>
    <property type="match status" value="1"/>
</dbReference>
<evidence type="ECO:0000313" key="11">
    <source>
        <dbReference type="Proteomes" id="UP000253769"/>
    </source>
</evidence>
<dbReference type="EC" id="2.7.7.9" evidence="2 8"/>
<proteinExistence type="inferred from homology"/>
<dbReference type="SUPFAM" id="SSF53448">
    <property type="entry name" value="Nucleotide-diphospho-sugar transferases"/>
    <property type="match status" value="1"/>
</dbReference>
<comment type="catalytic activity">
    <reaction evidence="7 8">
        <text>alpha-D-glucose 1-phosphate + UTP + H(+) = UDP-alpha-D-glucose + diphosphate</text>
        <dbReference type="Rhea" id="RHEA:19889"/>
        <dbReference type="ChEBI" id="CHEBI:15378"/>
        <dbReference type="ChEBI" id="CHEBI:33019"/>
        <dbReference type="ChEBI" id="CHEBI:46398"/>
        <dbReference type="ChEBI" id="CHEBI:58601"/>
        <dbReference type="ChEBI" id="CHEBI:58885"/>
        <dbReference type="EC" id="2.7.7.9"/>
    </reaction>
</comment>
<reference evidence="10 11" key="1">
    <citation type="submission" date="2018-07" db="EMBL/GenBank/DDBJ databases">
        <title>Motiliproteus coralliicola sp. nov., a bacterium isolated from Coral.</title>
        <authorList>
            <person name="Wang G."/>
        </authorList>
    </citation>
    <scope>NUCLEOTIDE SEQUENCE [LARGE SCALE GENOMIC DNA]</scope>
    <source>
        <strain evidence="10 11">C34</strain>
    </source>
</reference>
<evidence type="ECO:0000256" key="1">
    <source>
        <dbReference type="ARBA" id="ARBA00006890"/>
    </source>
</evidence>
<organism evidence="10 11">
    <name type="scientific">Motiliproteus coralliicola</name>
    <dbReference type="NCBI Taxonomy" id="2283196"/>
    <lineage>
        <taxon>Bacteria</taxon>
        <taxon>Pseudomonadati</taxon>
        <taxon>Pseudomonadota</taxon>
        <taxon>Gammaproteobacteria</taxon>
        <taxon>Oceanospirillales</taxon>
        <taxon>Oceanospirillaceae</taxon>
        <taxon>Motiliproteus</taxon>
    </lineage>
</organism>
<name>A0A369WE46_9GAMM</name>
<dbReference type="Pfam" id="PF00483">
    <property type="entry name" value="NTP_transferase"/>
    <property type="match status" value="1"/>
</dbReference>
<dbReference type="InterPro" id="IPR029044">
    <property type="entry name" value="Nucleotide-diphossugar_trans"/>
</dbReference>
<evidence type="ECO:0000313" key="10">
    <source>
        <dbReference type="EMBL" id="RDE19601.1"/>
    </source>
</evidence>
<dbReference type="PANTHER" id="PTHR43197:SF1">
    <property type="entry name" value="UTP--GLUCOSE-1-PHOSPHATE URIDYLYLTRANSFERASE"/>
    <property type="match status" value="1"/>
</dbReference>
<sequence length="279" mass="30381">MTDTVRCCVFPVAGLGTRFLPATKAVPKEMLPVVDKPLIQYGVEEAAAAGLTQICFVNGRHKQAIENHFDRNVELEQQIAGSGKELLLEGVNGLMEQCRISSIRQLQAKGLGHAIGCAEPVVGNEPFAVILPDDLCVNPGGDGVLAQMVELYKRYQCSIVAIEEVPMDQVNKYGVIAGTEEAEGIYRIEAMVEKPPVDQAPSNLAIIGRYLLTPDIFELIRQTPPGKGGEIQITDALMKQAEQGRVIGYKFKGLRFDCGSVPGYVKATNYCFENLSRPD</sequence>
<dbReference type="InterPro" id="IPR005835">
    <property type="entry name" value="NTP_transferase_dom"/>
</dbReference>
<accession>A0A369WE46</accession>
<dbReference type="Gene3D" id="3.90.550.10">
    <property type="entry name" value="Spore Coat Polysaccharide Biosynthesis Protein SpsA, Chain A"/>
    <property type="match status" value="1"/>
</dbReference>
<keyword evidence="5 8" id="KW-0548">Nucleotidyltransferase</keyword>
<evidence type="ECO:0000256" key="5">
    <source>
        <dbReference type="ARBA" id="ARBA00022695"/>
    </source>
</evidence>
<protein>
    <recommendedName>
        <fullName evidence="3 8">UTP--glucose-1-phosphate uridylyltransferase</fullName>
        <ecNumber evidence="2 8">2.7.7.9</ecNumber>
    </recommendedName>
    <alternativeName>
        <fullName evidence="8">UDP-glucose pyrophosphorylase</fullName>
    </alternativeName>
</protein>
<dbReference type="InterPro" id="IPR005771">
    <property type="entry name" value="GalU_uridylyltTrfase_bac/arc"/>
</dbReference>
<dbReference type="GO" id="GO:0006011">
    <property type="term" value="P:UDP-alpha-D-glucose metabolic process"/>
    <property type="evidence" value="ECO:0007669"/>
    <property type="project" value="InterPro"/>
</dbReference>
<dbReference type="Proteomes" id="UP000253769">
    <property type="component" value="Unassembled WGS sequence"/>
</dbReference>
<dbReference type="RefSeq" id="WP_114695945.1">
    <property type="nucleotide sequence ID" value="NZ_QQOH01000003.1"/>
</dbReference>
<evidence type="ECO:0000256" key="7">
    <source>
        <dbReference type="ARBA" id="ARBA00048128"/>
    </source>
</evidence>
<comment type="caution">
    <text evidence="10">The sequence shown here is derived from an EMBL/GenBank/DDBJ whole genome shotgun (WGS) entry which is preliminary data.</text>
</comment>
<keyword evidence="11" id="KW-1185">Reference proteome</keyword>
<comment type="similarity">
    <text evidence="1 8">Belongs to the UDPGP type 2 family.</text>
</comment>
<dbReference type="PANTHER" id="PTHR43197">
    <property type="entry name" value="UTP--GLUCOSE-1-PHOSPHATE URIDYLYLTRANSFERASE"/>
    <property type="match status" value="1"/>
</dbReference>
<dbReference type="AlphaFoldDB" id="A0A369WE46"/>
<dbReference type="GO" id="GO:0003983">
    <property type="term" value="F:UTP:glucose-1-phosphate uridylyltransferase activity"/>
    <property type="evidence" value="ECO:0007669"/>
    <property type="project" value="UniProtKB-EC"/>
</dbReference>
<evidence type="ECO:0000259" key="9">
    <source>
        <dbReference type="Pfam" id="PF00483"/>
    </source>
</evidence>
<keyword evidence="4 8" id="KW-0808">Transferase</keyword>
<evidence type="ECO:0000256" key="3">
    <source>
        <dbReference type="ARBA" id="ARBA00019048"/>
    </source>
</evidence>
<dbReference type="FunFam" id="3.90.550.10:FF:000045">
    <property type="entry name" value="UTP--glucose-1-phosphate uridylyltransferase"/>
    <property type="match status" value="1"/>
</dbReference>
<dbReference type="OrthoDB" id="9803306at2"/>
<evidence type="ECO:0000256" key="4">
    <source>
        <dbReference type="ARBA" id="ARBA00022679"/>
    </source>
</evidence>
<feature type="domain" description="Nucleotidyl transferase" evidence="9">
    <location>
        <begin position="13"/>
        <end position="269"/>
    </location>
</feature>
<gene>
    <name evidence="10" type="primary">galU</name>
    <name evidence="10" type="ORF">DV711_12010</name>
</gene>
<dbReference type="EMBL" id="QQOH01000003">
    <property type="protein sequence ID" value="RDE19601.1"/>
    <property type="molecule type" value="Genomic_DNA"/>
</dbReference>
<dbReference type="CDD" id="cd02541">
    <property type="entry name" value="UGPase_prokaryotic"/>
    <property type="match status" value="1"/>
</dbReference>
<evidence type="ECO:0000256" key="8">
    <source>
        <dbReference type="RuleBase" id="RU361259"/>
    </source>
</evidence>
<evidence type="ECO:0000256" key="6">
    <source>
        <dbReference type="ARBA" id="ARBA00037294"/>
    </source>
</evidence>